<accession>A0AAU9XMJ2</accession>
<dbReference type="PROSITE" id="PS51450">
    <property type="entry name" value="LRR"/>
    <property type="match status" value="1"/>
</dbReference>
<proteinExistence type="predicted"/>
<keyword evidence="2" id="KW-0677">Repeat</keyword>
<gene>
    <name evidence="4" type="ORF">PMEA_00025410</name>
</gene>
<dbReference type="InterPro" id="IPR032675">
    <property type="entry name" value="LRR_dom_sf"/>
</dbReference>
<dbReference type="PANTHER" id="PTHR15454:SF19">
    <property type="entry name" value="LEUCINE-RICH REPEAT-CONTAINING PROTEIN 51"/>
    <property type="match status" value="1"/>
</dbReference>
<dbReference type="SUPFAM" id="SSF52058">
    <property type="entry name" value="L domain-like"/>
    <property type="match status" value="1"/>
</dbReference>
<evidence type="ECO:0008006" key="6">
    <source>
        <dbReference type="Google" id="ProtNLM"/>
    </source>
</evidence>
<comment type="caution">
    <text evidence="4">The sequence shown here is derived from an EMBL/GenBank/DDBJ whole genome shotgun (WGS) entry which is preliminary data.</text>
</comment>
<feature type="region of interest" description="Disordered" evidence="3">
    <location>
        <begin position="525"/>
        <end position="615"/>
    </location>
</feature>
<name>A0AAU9XMJ2_9CNID</name>
<evidence type="ECO:0000256" key="1">
    <source>
        <dbReference type="ARBA" id="ARBA00022614"/>
    </source>
</evidence>
<dbReference type="InterPro" id="IPR001611">
    <property type="entry name" value="Leu-rich_rpt"/>
</dbReference>
<feature type="compositionally biased region" description="Basic and acidic residues" evidence="3">
    <location>
        <begin position="585"/>
        <end position="600"/>
    </location>
</feature>
<protein>
    <recommendedName>
        <fullName evidence="6">Leucine-rich repeat-containing protein 43</fullName>
    </recommendedName>
</protein>
<organism evidence="4 5">
    <name type="scientific">Pocillopora meandrina</name>
    <dbReference type="NCBI Taxonomy" id="46732"/>
    <lineage>
        <taxon>Eukaryota</taxon>
        <taxon>Metazoa</taxon>
        <taxon>Cnidaria</taxon>
        <taxon>Anthozoa</taxon>
        <taxon>Hexacorallia</taxon>
        <taxon>Scleractinia</taxon>
        <taxon>Astrocoeniina</taxon>
        <taxon>Pocilloporidae</taxon>
        <taxon>Pocillopora</taxon>
    </lineage>
</organism>
<evidence type="ECO:0000256" key="3">
    <source>
        <dbReference type="SAM" id="MobiDB-lite"/>
    </source>
</evidence>
<dbReference type="Proteomes" id="UP001159428">
    <property type="component" value="Unassembled WGS sequence"/>
</dbReference>
<dbReference type="GO" id="GO:0005737">
    <property type="term" value="C:cytoplasm"/>
    <property type="evidence" value="ECO:0007669"/>
    <property type="project" value="TreeGrafter"/>
</dbReference>
<feature type="region of interest" description="Disordered" evidence="3">
    <location>
        <begin position="440"/>
        <end position="492"/>
    </location>
</feature>
<dbReference type="EMBL" id="CALNXJ010000049">
    <property type="protein sequence ID" value="CAH3151281.1"/>
    <property type="molecule type" value="Genomic_DNA"/>
</dbReference>
<dbReference type="AlphaFoldDB" id="A0AAU9XMJ2"/>
<dbReference type="Gene3D" id="3.80.10.10">
    <property type="entry name" value="Ribonuclease Inhibitor"/>
    <property type="match status" value="2"/>
</dbReference>
<dbReference type="PANTHER" id="PTHR15454">
    <property type="entry name" value="NISCHARIN RELATED"/>
    <property type="match status" value="1"/>
</dbReference>
<keyword evidence="1" id="KW-0433">Leucine-rich repeat</keyword>
<feature type="compositionally biased region" description="Acidic residues" evidence="3">
    <location>
        <begin position="525"/>
        <end position="536"/>
    </location>
</feature>
<feature type="compositionally biased region" description="Basic and acidic residues" evidence="3">
    <location>
        <begin position="466"/>
        <end position="492"/>
    </location>
</feature>
<evidence type="ECO:0000313" key="4">
    <source>
        <dbReference type="EMBL" id="CAH3151281.1"/>
    </source>
</evidence>
<feature type="compositionally biased region" description="Basic and acidic residues" evidence="3">
    <location>
        <begin position="550"/>
        <end position="566"/>
    </location>
</feature>
<sequence>MTESFPPFNVTAAFHSQLNTLCIREFPCGYGSWRAPNVSSNISLKSTGILKGTRSSATVPAILAENSAQLETVESLQELAVKSPYGVDCTWSSEAESLREIAVKTPDKLTEAFILKFFKSLRIVDKKVVTEIDDGLLQLRNLKQLTLSANLIRNIDSKRLPKGLEELELAANQISDISPLCVSPPPLIHLGISYNLISSITGRMKANSWPQLLSLDLSFNNLADLYNTINVLKTLPKLKNLVLQGNPLALVPGYRGYTIDSIRQLTILDDIRISADEKHFFKGLSKLKDVPVDDAQILVSIKNIRGVKIPPEIEDPEINTDYPKTEHKYHVEFQFLKSAPTTGLCESPALSVPTISITADDAQSEVQEEGTVEENEPNENSGLFQSVATRSLPWNEDCIDLDYSKKFHTRLLIPLRDFIKDGITFTVVKTKHMYVVEDPNATAQSEETKLPASAKSRPGSKMQKVPSKEKRKESAKPKEKAKDGKGKKNKQEDIELFELPRTRYILGSCQVPLNSLLEGELEVETESVCEGGEETGDSDRKDAGSGSKSDVSDKKRQSKDSTDKPSKGNQRAGTPGKAKGGQGRSSKDDKKTKEKDKQEENVEGEEESTSPPPLTIQVQIKLHYWKSAREAAQEFLPQGIPSHTEQN</sequence>
<evidence type="ECO:0000256" key="2">
    <source>
        <dbReference type="ARBA" id="ARBA00022737"/>
    </source>
</evidence>
<reference evidence="4 5" key="1">
    <citation type="submission" date="2022-05" db="EMBL/GenBank/DDBJ databases">
        <authorList>
            <consortium name="Genoscope - CEA"/>
            <person name="William W."/>
        </authorList>
    </citation>
    <scope>NUCLEOTIDE SEQUENCE [LARGE SCALE GENOMIC DNA]</scope>
</reference>
<evidence type="ECO:0000313" key="5">
    <source>
        <dbReference type="Proteomes" id="UP001159428"/>
    </source>
</evidence>
<keyword evidence="5" id="KW-1185">Reference proteome</keyword>